<sequence>MHESITAYSPPVNTTPDLLTRQDIHFGGTEADAHAWLAQGSHVGRHGYLVRGNEVNPGIVSLVISQGDGHLRELGLASTLAPNARSRFESVAPAPRRADFTDPPTHDLHYFEDDSNLREELSEHCKAIFGSGLTLDPLSGSLLFRYGQTSVEAPLISDISDEYRQDLAKLSPLDSQGDGVAATLGLLIPLLAGRTQIAFVDEPEAYLHPPQAFKLGRILASIAEKHSIQLVVATHDKNFVAGVLSAEVLEKTVVRLERSGTETTGYKVDPEQLEEVWTSPLLRHSNILDGLFHRAVVVAEDARDCLFYSAALEAAAPLENDLLPSDVLFASANGKGGIAEIARILQAAHVPVVAVMDMDAVNDKAFLKRIVESVGGSWTGSLEQNYQKATAEFRQPRKPQTNRTVNALISGVLEVAPDKIFTGETRDAVKGVLASENPWDAIKKFGLQGFKADRGAANELRQELAGSGVLLVPVGELEQLAPEVTVKKGPGWVLAALKQGAHSTPSVVSFATEISDAVSRREAALAG</sequence>
<dbReference type="EMBL" id="QYAD01000003">
    <property type="protein sequence ID" value="MBL3690359.1"/>
    <property type="molecule type" value="Genomic_DNA"/>
</dbReference>
<evidence type="ECO:0000313" key="2">
    <source>
        <dbReference type="EMBL" id="MBL3690359.1"/>
    </source>
</evidence>
<dbReference type="Proteomes" id="UP001646141">
    <property type="component" value="Unassembled WGS sequence"/>
</dbReference>
<keyword evidence="3" id="KW-1185">Reference proteome</keyword>
<dbReference type="Pfam" id="PF13304">
    <property type="entry name" value="AAA_21"/>
    <property type="match status" value="1"/>
</dbReference>
<evidence type="ECO:0000259" key="1">
    <source>
        <dbReference type="Pfam" id="PF13304"/>
    </source>
</evidence>
<gene>
    <name evidence="2" type="ORF">D3226_10355</name>
</gene>
<proteinExistence type="predicted"/>
<comment type="caution">
    <text evidence="2">The sequence shown here is derived from an EMBL/GenBank/DDBJ whole genome shotgun (WGS) entry which is preliminary data.</text>
</comment>
<feature type="domain" description="ATPase AAA-type core" evidence="1">
    <location>
        <begin position="172"/>
        <end position="240"/>
    </location>
</feature>
<dbReference type="InterPro" id="IPR003959">
    <property type="entry name" value="ATPase_AAA_core"/>
</dbReference>
<evidence type="ECO:0000313" key="3">
    <source>
        <dbReference type="Proteomes" id="UP001646141"/>
    </source>
</evidence>
<accession>A0ABS1SQD4</accession>
<dbReference type="InterPro" id="IPR027417">
    <property type="entry name" value="P-loop_NTPase"/>
</dbReference>
<name>A0ABS1SQD4_9MICO</name>
<dbReference type="InterPro" id="IPR051396">
    <property type="entry name" value="Bact_Antivir_Def_Nuclease"/>
</dbReference>
<protein>
    <recommendedName>
        <fullName evidence="1">ATPase AAA-type core domain-containing protein</fullName>
    </recommendedName>
</protein>
<dbReference type="Gene3D" id="3.40.50.300">
    <property type="entry name" value="P-loop containing nucleotide triphosphate hydrolases"/>
    <property type="match status" value="1"/>
</dbReference>
<dbReference type="SUPFAM" id="SSF52540">
    <property type="entry name" value="P-loop containing nucleoside triphosphate hydrolases"/>
    <property type="match status" value="1"/>
</dbReference>
<reference evidence="2 3" key="1">
    <citation type="submission" date="2018-09" db="EMBL/GenBank/DDBJ databases">
        <title>Comparative genomics of Leucobacter spp.</title>
        <authorList>
            <person name="Reis A.C."/>
            <person name="Kolvenbach B.A."/>
            <person name="Corvini P.F.X."/>
            <person name="Nunes O.C."/>
        </authorList>
    </citation>
    <scope>NUCLEOTIDE SEQUENCE [LARGE SCALE GENOMIC DNA]</scope>
    <source>
        <strain evidence="2 3">L-1</strain>
    </source>
</reference>
<dbReference type="PANTHER" id="PTHR43581:SF4">
    <property type="entry name" value="ATP_GTP PHOSPHATASE"/>
    <property type="match status" value="1"/>
</dbReference>
<dbReference type="PANTHER" id="PTHR43581">
    <property type="entry name" value="ATP/GTP PHOSPHATASE"/>
    <property type="match status" value="1"/>
</dbReference>
<organism evidence="2 3">
    <name type="scientific">Leucobacter chromiireducens subsp. chromiireducens</name>
    <dbReference type="NCBI Taxonomy" id="660067"/>
    <lineage>
        <taxon>Bacteria</taxon>
        <taxon>Bacillati</taxon>
        <taxon>Actinomycetota</taxon>
        <taxon>Actinomycetes</taxon>
        <taxon>Micrococcales</taxon>
        <taxon>Microbacteriaceae</taxon>
        <taxon>Leucobacter</taxon>
    </lineage>
</organism>